<evidence type="ECO:0000313" key="1">
    <source>
        <dbReference type="EMBL" id="RZR73060.1"/>
    </source>
</evidence>
<gene>
    <name evidence="1" type="ORF">BHM03_00019666</name>
</gene>
<sequence>MGSRTSMVSRKNSRAKSSFDRFFVSRLKNSKYWTFPMYPWESYEHGFTKKDDDHKLCAMSRAKSSFDRFFMHRLRNSKY</sequence>
<proteinExistence type="predicted"/>
<protein>
    <submittedName>
        <fullName evidence="1">Uncharacterized protein</fullName>
    </submittedName>
</protein>
<dbReference type="EMBL" id="KV875817">
    <property type="protein sequence ID" value="RZR73060.1"/>
    <property type="molecule type" value="Genomic_DNA"/>
</dbReference>
<dbReference type="Proteomes" id="UP000290560">
    <property type="component" value="Unassembled WGS sequence"/>
</dbReference>
<organism evidence="1">
    <name type="scientific">Ensete ventricosum</name>
    <name type="common">Abyssinian banana</name>
    <name type="synonym">Musa ensete</name>
    <dbReference type="NCBI Taxonomy" id="4639"/>
    <lineage>
        <taxon>Eukaryota</taxon>
        <taxon>Viridiplantae</taxon>
        <taxon>Streptophyta</taxon>
        <taxon>Embryophyta</taxon>
        <taxon>Tracheophyta</taxon>
        <taxon>Spermatophyta</taxon>
        <taxon>Magnoliopsida</taxon>
        <taxon>Liliopsida</taxon>
        <taxon>Zingiberales</taxon>
        <taxon>Musaceae</taxon>
        <taxon>Ensete</taxon>
    </lineage>
</organism>
<dbReference type="AlphaFoldDB" id="A0A445MFN3"/>
<reference evidence="1" key="1">
    <citation type="journal article" date="2018" name="Data Brief">
        <title>Genome sequence data from 17 accessions of Ensete ventricosum, a staple food crop for millions in Ethiopia.</title>
        <authorList>
            <person name="Yemataw Z."/>
            <person name="Muzemil S."/>
            <person name="Ambachew D."/>
            <person name="Tripathi L."/>
            <person name="Tesfaye K."/>
            <person name="Chala A."/>
            <person name="Farbos A."/>
            <person name="O'Neill P."/>
            <person name="Moore K."/>
            <person name="Grant M."/>
            <person name="Studholme D.J."/>
        </authorList>
    </citation>
    <scope>NUCLEOTIDE SEQUENCE [LARGE SCALE GENOMIC DNA]</scope>
    <source>
        <tissue evidence="1">Leaf</tissue>
    </source>
</reference>
<name>A0A445MFN3_ENSVE</name>
<accession>A0A445MFN3</accession>